<accession>A0A835ZGL6</accession>
<dbReference type="GO" id="GO:0005737">
    <property type="term" value="C:cytoplasm"/>
    <property type="evidence" value="ECO:0007669"/>
    <property type="project" value="TreeGrafter"/>
</dbReference>
<keyword evidence="1" id="KW-0143">Chaperone</keyword>
<dbReference type="PROSITE" id="PS50076">
    <property type="entry name" value="DNAJ_2"/>
    <property type="match status" value="1"/>
</dbReference>
<evidence type="ECO:0000313" key="5">
    <source>
        <dbReference type="Proteomes" id="UP000664859"/>
    </source>
</evidence>
<keyword evidence="2" id="KW-1133">Transmembrane helix</keyword>
<evidence type="ECO:0000313" key="4">
    <source>
        <dbReference type="EMBL" id="KAG5190925.1"/>
    </source>
</evidence>
<evidence type="ECO:0000256" key="2">
    <source>
        <dbReference type="SAM" id="Phobius"/>
    </source>
</evidence>
<dbReference type="EMBL" id="JAFCMP010000025">
    <property type="protein sequence ID" value="KAG5190925.1"/>
    <property type="molecule type" value="Genomic_DNA"/>
</dbReference>
<dbReference type="GO" id="GO:0042026">
    <property type="term" value="P:protein refolding"/>
    <property type="evidence" value="ECO:0007669"/>
    <property type="project" value="TreeGrafter"/>
</dbReference>
<dbReference type="GO" id="GO:0051082">
    <property type="term" value="F:unfolded protein binding"/>
    <property type="evidence" value="ECO:0007669"/>
    <property type="project" value="TreeGrafter"/>
</dbReference>
<dbReference type="InterPro" id="IPR018253">
    <property type="entry name" value="DnaJ_domain_CS"/>
</dbReference>
<keyword evidence="2" id="KW-0812">Transmembrane</keyword>
<dbReference type="PANTHER" id="PTHR43096:SF52">
    <property type="entry name" value="DNAJ HOMOLOG 1, MITOCHONDRIAL-RELATED"/>
    <property type="match status" value="1"/>
</dbReference>
<evidence type="ECO:0000256" key="1">
    <source>
        <dbReference type="ARBA" id="ARBA00023186"/>
    </source>
</evidence>
<keyword evidence="2" id="KW-0472">Membrane</keyword>
<organism evidence="4 5">
    <name type="scientific">Tribonema minus</name>
    <dbReference type="NCBI Taxonomy" id="303371"/>
    <lineage>
        <taxon>Eukaryota</taxon>
        <taxon>Sar</taxon>
        <taxon>Stramenopiles</taxon>
        <taxon>Ochrophyta</taxon>
        <taxon>PX clade</taxon>
        <taxon>Xanthophyceae</taxon>
        <taxon>Tribonematales</taxon>
        <taxon>Tribonemataceae</taxon>
        <taxon>Tribonema</taxon>
    </lineage>
</organism>
<keyword evidence="5" id="KW-1185">Reference proteome</keyword>
<reference evidence="4" key="1">
    <citation type="submission" date="2021-02" db="EMBL/GenBank/DDBJ databases">
        <title>First Annotated Genome of the Yellow-green Alga Tribonema minus.</title>
        <authorList>
            <person name="Mahan K.M."/>
        </authorList>
    </citation>
    <scope>NUCLEOTIDE SEQUENCE</scope>
    <source>
        <strain evidence="4">UTEX B ZZ1240</strain>
    </source>
</reference>
<keyword evidence="4" id="KW-0346">Stress response</keyword>
<dbReference type="PROSITE" id="PS00636">
    <property type="entry name" value="DNAJ_1"/>
    <property type="match status" value="1"/>
</dbReference>
<comment type="caution">
    <text evidence="4">The sequence shown here is derived from an EMBL/GenBank/DDBJ whole genome shotgun (WGS) entry which is preliminary data.</text>
</comment>
<dbReference type="SMART" id="SM00271">
    <property type="entry name" value="DnaJ"/>
    <property type="match status" value="1"/>
</dbReference>
<dbReference type="OrthoDB" id="205586at2759"/>
<feature type="transmembrane region" description="Helical" evidence="2">
    <location>
        <begin position="160"/>
        <end position="184"/>
    </location>
</feature>
<proteinExistence type="predicted"/>
<feature type="domain" description="J" evidence="3">
    <location>
        <begin position="24"/>
        <end position="85"/>
    </location>
</feature>
<feature type="transmembrane region" description="Helical" evidence="2">
    <location>
        <begin position="104"/>
        <end position="122"/>
    </location>
</feature>
<protein>
    <submittedName>
        <fullName evidence="4">Heat shock protein 40 like protein/ DnaJ domain-containing protein</fullName>
    </submittedName>
</protein>
<dbReference type="CDD" id="cd06257">
    <property type="entry name" value="DnaJ"/>
    <property type="match status" value="1"/>
</dbReference>
<sequence>MAAAAAAPHQGSTGSGSRVTITPSYYSILGVRRCATTDEIDRAFKRLALTRHPDKGGDAAAFQQLRRAHDVLRDPGQRAIYDECGPSMRPSPGNTIGKSTVGRLIPLAVSAASGFLGQLGWVWGAYDIFGFAGATAAAAGAGVFAGGGHSRRDGALHASLAGILLGNGLAAAAILSARGAMWLLRG</sequence>
<dbReference type="InterPro" id="IPR036869">
    <property type="entry name" value="J_dom_sf"/>
</dbReference>
<feature type="transmembrane region" description="Helical" evidence="2">
    <location>
        <begin position="128"/>
        <end position="148"/>
    </location>
</feature>
<name>A0A835ZGL6_9STRA</name>
<dbReference type="SUPFAM" id="SSF46565">
    <property type="entry name" value="Chaperone J-domain"/>
    <property type="match status" value="1"/>
</dbReference>
<dbReference type="Proteomes" id="UP000664859">
    <property type="component" value="Unassembled WGS sequence"/>
</dbReference>
<dbReference type="Gene3D" id="1.10.287.110">
    <property type="entry name" value="DnaJ domain"/>
    <property type="match status" value="1"/>
</dbReference>
<dbReference type="PANTHER" id="PTHR43096">
    <property type="entry name" value="DNAJ HOMOLOG 1, MITOCHONDRIAL-RELATED"/>
    <property type="match status" value="1"/>
</dbReference>
<gene>
    <name evidence="4" type="ORF">JKP88DRAFT_352491</name>
</gene>
<dbReference type="InterPro" id="IPR001623">
    <property type="entry name" value="DnaJ_domain"/>
</dbReference>
<dbReference type="AlphaFoldDB" id="A0A835ZGL6"/>
<dbReference type="Pfam" id="PF00226">
    <property type="entry name" value="DnaJ"/>
    <property type="match status" value="1"/>
</dbReference>
<evidence type="ECO:0000259" key="3">
    <source>
        <dbReference type="PROSITE" id="PS50076"/>
    </source>
</evidence>
<dbReference type="PRINTS" id="PR00625">
    <property type="entry name" value="JDOMAIN"/>
</dbReference>